<dbReference type="InterPro" id="IPR022064">
    <property type="entry name" value="DUF3619"/>
</dbReference>
<reference evidence="2" key="1">
    <citation type="journal article" date="2014" name="Int. J. Syst. Evol. Microbiol.">
        <title>Complete genome of a new Firmicutes species belonging to the dominant human colonic microbiota ('Ruminococcus bicirculans') reveals two chromosomes and a selective capacity to utilize plant glucans.</title>
        <authorList>
            <consortium name="NISC Comparative Sequencing Program"/>
            <person name="Wegmann U."/>
            <person name="Louis P."/>
            <person name="Goesmann A."/>
            <person name="Henrissat B."/>
            <person name="Duncan S.H."/>
            <person name="Flint H.J."/>
        </authorList>
    </citation>
    <scope>NUCLEOTIDE SEQUENCE</scope>
    <source>
        <strain evidence="2">CGMCC 1.11013</strain>
    </source>
</reference>
<dbReference type="Proteomes" id="UP000027439">
    <property type="component" value="Unassembled WGS sequence"/>
</dbReference>
<evidence type="ECO:0000313" key="2">
    <source>
        <dbReference type="EMBL" id="GGD66994.1"/>
    </source>
</evidence>
<evidence type="ECO:0000313" key="3">
    <source>
        <dbReference type="EMBL" id="KDR37153.1"/>
    </source>
</evidence>
<feature type="transmembrane region" description="Helical" evidence="1">
    <location>
        <begin position="86"/>
        <end position="112"/>
    </location>
</feature>
<reference evidence="2" key="4">
    <citation type="submission" date="2024-05" db="EMBL/GenBank/DDBJ databases">
        <authorList>
            <person name="Sun Q."/>
            <person name="Zhou Y."/>
        </authorList>
    </citation>
    <scope>NUCLEOTIDE SEQUENCE</scope>
    <source>
        <strain evidence="2">CGMCC 1.11013</strain>
    </source>
</reference>
<dbReference type="RefSeq" id="WP_035959462.1">
    <property type="nucleotide sequence ID" value="NZ_BMEG01000003.1"/>
</dbReference>
<keyword evidence="1" id="KW-0812">Transmembrane</keyword>
<proteinExistence type="predicted"/>
<evidence type="ECO:0000313" key="5">
    <source>
        <dbReference type="Proteomes" id="UP000597138"/>
    </source>
</evidence>
<gene>
    <name evidence="3" type="ORF">BG57_00555</name>
    <name evidence="2" type="ORF">GCM10010985_21590</name>
</gene>
<keyword evidence="1" id="KW-1133">Transmembrane helix</keyword>
<keyword evidence="5" id="KW-1185">Reference proteome</keyword>
<dbReference type="STRING" id="1071679.BG57_00555"/>
<dbReference type="EMBL" id="JFHE01000001">
    <property type="protein sequence ID" value="KDR37153.1"/>
    <property type="molecule type" value="Genomic_DNA"/>
</dbReference>
<evidence type="ECO:0000313" key="4">
    <source>
        <dbReference type="Proteomes" id="UP000027439"/>
    </source>
</evidence>
<keyword evidence="1" id="KW-0472">Membrane</keyword>
<dbReference type="Proteomes" id="UP000597138">
    <property type="component" value="Unassembled WGS sequence"/>
</dbReference>
<organism evidence="3 4">
    <name type="scientific">Caballeronia grimmiae</name>
    <dbReference type="NCBI Taxonomy" id="1071679"/>
    <lineage>
        <taxon>Bacteria</taxon>
        <taxon>Pseudomonadati</taxon>
        <taxon>Pseudomonadota</taxon>
        <taxon>Betaproteobacteria</taxon>
        <taxon>Burkholderiales</taxon>
        <taxon>Burkholderiaceae</taxon>
        <taxon>Caballeronia</taxon>
    </lineage>
</organism>
<dbReference type="OrthoDB" id="8562153at2"/>
<comment type="caution">
    <text evidence="3">The sequence shown here is derived from an EMBL/GenBank/DDBJ whole genome shotgun (WGS) entry which is preliminary data.</text>
</comment>
<dbReference type="Pfam" id="PF12279">
    <property type="entry name" value="DUF3619"/>
    <property type="match status" value="1"/>
</dbReference>
<dbReference type="eggNOG" id="ENOG50333E6">
    <property type="taxonomic scope" value="Bacteria"/>
</dbReference>
<reference evidence="3 4" key="2">
    <citation type="submission" date="2014-03" db="EMBL/GenBank/DDBJ databases">
        <title>Draft Genome Sequences of Four Burkholderia Strains.</title>
        <authorList>
            <person name="Liu X.Y."/>
            <person name="Li C.X."/>
            <person name="Xu J.H."/>
        </authorList>
    </citation>
    <scope>NUCLEOTIDE SEQUENCE [LARGE SCALE GENOMIC DNA]</scope>
    <source>
        <strain evidence="3 4">R27</strain>
    </source>
</reference>
<reference evidence="5" key="3">
    <citation type="journal article" date="2019" name="Int. J. Syst. Evol. Microbiol.">
        <title>The Global Catalogue of Microorganisms (GCM) 10K type strain sequencing project: providing services to taxonomists for standard genome sequencing and annotation.</title>
        <authorList>
            <consortium name="The Broad Institute Genomics Platform"/>
            <consortium name="The Broad Institute Genome Sequencing Center for Infectious Disease"/>
            <person name="Wu L."/>
            <person name="Ma J."/>
        </authorList>
    </citation>
    <scope>NUCLEOTIDE SEQUENCE [LARGE SCALE GENOMIC DNA]</scope>
    <source>
        <strain evidence="5">CGMCC 1.11013</strain>
    </source>
</reference>
<sequence>MSSAPELNENEFALKVIRALDENASNIPAAASERLALARRAALARKKPEKVPVAAFTPAFTPAFAGAAGGLRNAGGSGGEPSHKGLFARIGGFGLALPVLALAVALAGVAYWEDQERKAELADIDAAMMSDSLPLDAYLDHGFNAYLTRNH</sequence>
<evidence type="ECO:0000256" key="1">
    <source>
        <dbReference type="SAM" id="Phobius"/>
    </source>
</evidence>
<dbReference type="AlphaFoldDB" id="A0A069P959"/>
<protein>
    <submittedName>
        <fullName evidence="3">Membrane protein</fullName>
    </submittedName>
</protein>
<name>A0A069P959_9BURK</name>
<dbReference type="EMBL" id="BMEG01000003">
    <property type="protein sequence ID" value="GGD66994.1"/>
    <property type="molecule type" value="Genomic_DNA"/>
</dbReference>
<accession>A0A069P959</accession>